<accession>A0A433QC70</accession>
<proteinExistence type="predicted"/>
<keyword evidence="2" id="KW-1185">Reference proteome</keyword>
<comment type="caution">
    <text evidence="1">The sequence shown here is derived from an EMBL/GenBank/DDBJ whole genome shotgun (WGS) entry which is preliminary data.</text>
</comment>
<evidence type="ECO:0000313" key="1">
    <source>
        <dbReference type="EMBL" id="RUS27375.1"/>
    </source>
</evidence>
<name>A0A433QC70_9FUNG</name>
<dbReference type="AlphaFoldDB" id="A0A433QC70"/>
<evidence type="ECO:0000313" key="2">
    <source>
        <dbReference type="Proteomes" id="UP000274822"/>
    </source>
</evidence>
<reference evidence="1 2" key="1">
    <citation type="journal article" date="2018" name="New Phytol.">
        <title>Phylogenomics of Endogonaceae and evolution of mycorrhizas within Mucoromycota.</title>
        <authorList>
            <person name="Chang Y."/>
            <person name="Desiro A."/>
            <person name="Na H."/>
            <person name="Sandor L."/>
            <person name="Lipzen A."/>
            <person name="Clum A."/>
            <person name="Barry K."/>
            <person name="Grigoriev I.V."/>
            <person name="Martin F.M."/>
            <person name="Stajich J.E."/>
            <person name="Smith M.E."/>
            <person name="Bonito G."/>
            <person name="Spatafora J.W."/>
        </authorList>
    </citation>
    <scope>NUCLEOTIDE SEQUENCE [LARGE SCALE GENOMIC DNA]</scope>
    <source>
        <strain evidence="1 2">AD002</strain>
    </source>
</reference>
<organism evidence="1 2">
    <name type="scientific">Jimgerdemannia flammicorona</name>
    <dbReference type="NCBI Taxonomy" id="994334"/>
    <lineage>
        <taxon>Eukaryota</taxon>
        <taxon>Fungi</taxon>
        <taxon>Fungi incertae sedis</taxon>
        <taxon>Mucoromycota</taxon>
        <taxon>Mucoromycotina</taxon>
        <taxon>Endogonomycetes</taxon>
        <taxon>Endogonales</taxon>
        <taxon>Endogonaceae</taxon>
        <taxon>Jimgerdemannia</taxon>
    </lineage>
</organism>
<dbReference type="EMBL" id="RBNJ01008526">
    <property type="protein sequence ID" value="RUS27375.1"/>
    <property type="molecule type" value="Genomic_DNA"/>
</dbReference>
<protein>
    <submittedName>
        <fullName evidence="1">Uncharacterized protein</fullName>
    </submittedName>
</protein>
<dbReference type="Proteomes" id="UP000274822">
    <property type="component" value="Unassembled WGS sequence"/>
</dbReference>
<sequence>MTATKWMPDSFKLAKTMHDMLVHLCQLVQSRESIVVGLVHSAMKAELAWICCRAEAPGIADG</sequence>
<gene>
    <name evidence="1" type="ORF">BC938DRAFT_483339</name>
</gene>